<dbReference type="AlphaFoldDB" id="A0A6B8RK08"/>
<keyword evidence="2" id="KW-1185">Reference proteome</keyword>
<organism evidence="1 2">
    <name type="scientific">Paenibacillus psychroresistens</name>
    <dbReference type="NCBI Taxonomy" id="1778678"/>
    <lineage>
        <taxon>Bacteria</taxon>
        <taxon>Bacillati</taxon>
        <taxon>Bacillota</taxon>
        <taxon>Bacilli</taxon>
        <taxon>Bacillales</taxon>
        <taxon>Paenibacillaceae</taxon>
        <taxon>Paenibacillus</taxon>
    </lineage>
</organism>
<gene>
    <name evidence="1" type="ORF">EHS13_18635</name>
</gene>
<dbReference type="KEGG" id="ppsc:EHS13_18635"/>
<dbReference type="Proteomes" id="UP000426246">
    <property type="component" value="Chromosome"/>
</dbReference>
<dbReference type="EMBL" id="CP034235">
    <property type="protein sequence ID" value="QGQ96751.1"/>
    <property type="molecule type" value="Genomic_DNA"/>
</dbReference>
<dbReference type="RefSeq" id="WP_155701823.1">
    <property type="nucleotide sequence ID" value="NZ_CP034235.1"/>
</dbReference>
<evidence type="ECO:0000313" key="2">
    <source>
        <dbReference type="Proteomes" id="UP000426246"/>
    </source>
</evidence>
<accession>A0A6B8RK08</accession>
<proteinExistence type="predicted"/>
<name>A0A6B8RK08_9BACL</name>
<evidence type="ECO:0000313" key="1">
    <source>
        <dbReference type="EMBL" id="QGQ96751.1"/>
    </source>
</evidence>
<sequence>MNAELLNQWLNGMKQGNQPEGISFIEVLQSEIHLGRFNDESAELKMKETAGSTISKNEL</sequence>
<protein>
    <submittedName>
        <fullName evidence="1">Uncharacterized protein</fullName>
    </submittedName>
</protein>
<reference evidence="2" key="1">
    <citation type="submission" date="2018-11" db="EMBL/GenBank/DDBJ databases">
        <title>Complete genome sequence of Paenibacillus sp. ML311-T8.</title>
        <authorList>
            <person name="Nam Y.-D."/>
            <person name="Kang J."/>
            <person name="Chung W.-H."/>
            <person name="Park Y.S."/>
        </authorList>
    </citation>
    <scope>NUCLEOTIDE SEQUENCE [LARGE SCALE GENOMIC DNA]</scope>
    <source>
        <strain evidence="2">ML311-T8</strain>
    </source>
</reference>